<comment type="caution">
    <text evidence="1">The sequence shown here is derived from an EMBL/GenBank/DDBJ whole genome shotgun (WGS) entry which is preliminary data.</text>
</comment>
<name>A0A9D9IDY2_9BACT</name>
<evidence type="ECO:0000313" key="1">
    <source>
        <dbReference type="EMBL" id="MBO8470903.1"/>
    </source>
</evidence>
<organism evidence="1 2">
    <name type="scientific">Candidatus Cryptobacteroides faecavium</name>
    <dbReference type="NCBI Taxonomy" id="2840762"/>
    <lineage>
        <taxon>Bacteria</taxon>
        <taxon>Pseudomonadati</taxon>
        <taxon>Bacteroidota</taxon>
        <taxon>Bacteroidia</taxon>
        <taxon>Bacteroidales</taxon>
        <taxon>Candidatus Cryptobacteroides</taxon>
    </lineage>
</organism>
<dbReference type="EMBL" id="JADIMB010000056">
    <property type="protein sequence ID" value="MBO8470903.1"/>
    <property type="molecule type" value="Genomic_DNA"/>
</dbReference>
<accession>A0A9D9IDY2</accession>
<proteinExistence type="predicted"/>
<reference evidence="1" key="1">
    <citation type="submission" date="2020-10" db="EMBL/GenBank/DDBJ databases">
        <authorList>
            <person name="Gilroy R."/>
        </authorList>
    </citation>
    <scope>NUCLEOTIDE SEQUENCE</scope>
    <source>
        <strain evidence="1">B2-22910</strain>
    </source>
</reference>
<dbReference type="Proteomes" id="UP000823603">
    <property type="component" value="Unassembled WGS sequence"/>
</dbReference>
<reference evidence="1" key="2">
    <citation type="journal article" date="2021" name="PeerJ">
        <title>Extensive microbial diversity within the chicken gut microbiome revealed by metagenomics and culture.</title>
        <authorList>
            <person name="Gilroy R."/>
            <person name="Ravi A."/>
            <person name="Getino M."/>
            <person name="Pursley I."/>
            <person name="Horton D.L."/>
            <person name="Alikhan N.F."/>
            <person name="Baker D."/>
            <person name="Gharbi K."/>
            <person name="Hall N."/>
            <person name="Watson M."/>
            <person name="Adriaenssens E.M."/>
            <person name="Foster-Nyarko E."/>
            <person name="Jarju S."/>
            <person name="Secka A."/>
            <person name="Antonio M."/>
            <person name="Oren A."/>
            <person name="Chaudhuri R.R."/>
            <person name="La Ragione R."/>
            <person name="Hildebrand F."/>
            <person name="Pallen M.J."/>
        </authorList>
    </citation>
    <scope>NUCLEOTIDE SEQUENCE</scope>
    <source>
        <strain evidence="1">B2-22910</strain>
    </source>
</reference>
<gene>
    <name evidence="1" type="ORF">IAB82_03800</name>
</gene>
<evidence type="ECO:0000313" key="2">
    <source>
        <dbReference type="Proteomes" id="UP000823603"/>
    </source>
</evidence>
<protein>
    <submittedName>
        <fullName evidence="1">Uncharacterized protein</fullName>
    </submittedName>
</protein>
<sequence length="400" mass="45829">MTGICRNRLKGENIGSNYHIFLNSVEGIYWIIRNAGLTPDNTRVVCSQSSGKQNTAKLHGFPISRTADPAKRINLYTSTAFEGCDIYDERGRTFIVSEPYKAHTMPDISTSFLQIAGRVRNSIYGWEVIHLYGATGNQRTVSPDEFERATWEAVEKTEHDLEHINALSEDFRASIIRNLPYINEPYVIEDNGKLIVDRNMAKYEIVNYKVVNGVYSSQITVEDEMKKNGIGIANNDSYTAPKNIQAMTQTRTNFEDIYRRYSEIRHEKLIMFTTDWEIELSEAIYPFIGDAYTKLGDEKVKSLKYRVGAIQDALTAMSRVDTDLKIVEMADRRFPKQTPIPVKKIKEELQKIYDTVGVNRRAKATDMGQWYDTVTSPKRIDGKNVSCMTIIRSRFVRSDF</sequence>
<dbReference type="AlphaFoldDB" id="A0A9D9IDY2"/>